<dbReference type="Proteomes" id="UP000028488">
    <property type="component" value="Chromosome"/>
</dbReference>
<gene>
    <name evidence="2" type="ORF">EP51_07360</name>
</gene>
<dbReference type="InterPro" id="IPR012347">
    <property type="entry name" value="Ferritin-like"/>
</dbReference>
<feature type="domain" description="DUF4439" evidence="1">
    <location>
        <begin position="12"/>
        <end position="146"/>
    </location>
</feature>
<dbReference type="eggNOG" id="ENOG50334B4">
    <property type="taxonomic scope" value="Bacteria"/>
</dbReference>
<evidence type="ECO:0000313" key="3">
    <source>
        <dbReference type="Proteomes" id="UP000028488"/>
    </source>
</evidence>
<name>A0A076EM05_RHOOP</name>
<dbReference type="AlphaFoldDB" id="A0A076EM05"/>
<accession>A0A076EM05</accession>
<dbReference type="SUPFAM" id="SSF47240">
    <property type="entry name" value="Ferritin-like"/>
    <property type="match status" value="1"/>
</dbReference>
<dbReference type="Gene3D" id="1.20.1260.10">
    <property type="match status" value="1"/>
</dbReference>
<dbReference type="InterPro" id="IPR009078">
    <property type="entry name" value="Ferritin-like_SF"/>
</dbReference>
<evidence type="ECO:0000259" key="1">
    <source>
        <dbReference type="Pfam" id="PF14530"/>
    </source>
</evidence>
<reference evidence="2 3" key="1">
    <citation type="submission" date="2014-07" db="EMBL/GenBank/DDBJ databases">
        <title>Genome Sequence of Rhodococcus opacus Strain R7, a Biodegrader of Mono- and Polycyclic Aromatic Hydrocarbons.</title>
        <authorList>
            <person name="Di Gennaro P."/>
            <person name="Zampolli J."/>
            <person name="Presti I."/>
            <person name="Cappelletti M."/>
            <person name="D'Ursi P."/>
            <person name="Orro A."/>
            <person name="Mezzelani A."/>
            <person name="Milanesi L."/>
        </authorList>
    </citation>
    <scope>NUCLEOTIDE SEQUENCE [LARGE SCALE GENOMIC DNA]</scope>
    <source>
        <strain evidence="2 3">R7</strain>
    </source>
</reference>
<dbReference type="RefSeq" id="WP_037245699.1">
    <property type="nucleotide sequence ID" value="NZ_CP008947.1"/>
</dbReference>
<dbReference type="InterPro" id="IPR029447">
    <property type="entry name" value="DUF4439"/>
</dbReference>
<evidence type="ECO:0000313" key="2">
    <source>
        <dbReference type="EMBL" id="AII04414.1"/>
    </source>
</evidence>
<sequence length="147" mass="15070">MTTPTEAEGKSLADALTAEHSAVFAYGVVAAFSNPTRATQVATAAAAHRARRDGLLDTLTAAGLTAPAAEAGYTLPFPVTDPITAAQLAAQVEADTAVAWRAVVEHGETEDTRTLGVTALTEAAVREATWRAALGTDPVTDPFPGQP</sequence>
<protein>
    <recommendedName>
        <fullName evidence="1">DUF4439 domain-containing protein</fullName>
    </recommendedName>
</protein>
<dbReference type="Pfam" id="PF14530">
    <property type="entry name" value="DUF4439"/>
    <property type="match status" value="1"/>
</dbReference>
<dbReference type="CDD" id="cd00657">
    <property type="entry name" value="Ferritin_like"/>
    <property type="match status" value="1"/>
</dbReference>
<proteinExistence type="predicted"/>
<organism evidence="2 3">
    <name type="scientific">Rhodococcus opacus</name>
    <name type="common">Nocardia opaca</name>
    <dbReference type="NCBI Taxonomy" id="37919"/>
    <lineage>
        <taxon>Bacteria</taxon>
        <taxon>Bacillati</taxon>
        <taxon>Actinomycetota</taxon>
        <taxon>Actinomycetes</taxon>
        <taxon>Mycobacteriales</taxon>
        <taxon>Nocardiaceae</taxon>
        <taxon>Rhodococcus</taxon>
    </lineage>
</organism>
<dbReference type="EMBL" id="CP008947">
    <property type="protein sequence ID" value="AII04414.1"/>
    <property type="molecule type" value="Genomic_DNA"/>
</dbReference>